<feature type="region of interest" description="Disordered" evidence="1">
    <location>
        <begin position="106"/>
        <end position="129"/>
    </location>
</feature>
<name>A0A6A6NMD1_9PEZI</name>
<organism evidence="2 3">
    <name type="scientific">Lineolata rhizophorae</name>
    <dbReference type="NCBI Taxonomy" id="578093"/>
    <lineage>
        <taxon>Eukaryota</taxon>
        <taxon>Fungi</taxon>
        <taxon>Dikarya</taxon>
        <taxon>Ascomycota</taxon>
        <taxon>Pezizomycotina</taxon>
        <taxon>Dothideomycetes</taxon>
        <taxon>Dothideomycetes incertae sedis</taxon>
        <taxon>Lineolatales</taxon>
        <taxon>Lineolataceae</taxon>
        <taxon>Lineolata</taxon>
    </lineage>
</organism>
<protein>
    <submittedName>
        <fullName evidence="2">Uncharacterized protein</fullName>
    </submittedName>
</protein>
<evidence type="ECO:0000256" key="1">
    <source>
        <dbReference type="SAM" id="MobiDB-lite"/>
    </source>
</evidence>
<evidence type="ECO:0000313" key="3">
    <source>
        <dbReference type="Proteomes" id="UP000799766"/>
    </source>
</evidence>
<feature type="region of interest" description="Disordered" evidence="1">
    <location>
        <begin position="16"/>
        <end position="37"/>
    </location>
</feature>
<gene>
    <name evidence="2" type="ORF">BDY21DRAFT_173392</name>
</gene>
<reference evidence="2" key="1">
    <citation type="journal article" date="2020" name="Stud. Mycol.">
        <title>101 Dothideomycetes genomes: a test case for predicting lifestyles and emergence of pathogens.</title>
        <authorList>
            <person name="Haridas S."/>
            <person name="Albert R."/>
            <person name="Binder M."/>
            <person name="Bloem J."/>
            <person name="Labutti K."/>
            <person name="Salamov A."/>
            <person name="Andreopoulos B."/>
            <person name="Baker S."/>
            <person name="Barry K."/>
            <person name="Bills G."/>
            <person name="Bluhm B."/>
            <person name="Cannon C."/>
            <person name="Castanera R."/>
            <person name="Culley D."/>
            <person name="Daum C."/>
            <person name="Ezra D."/>
            <person name="Gonzalez J."/>
            <person name="Henrissat B."/>
            <person name="Kuo A."/>
            <person name="Liang C."/>
            <person name="Lipzen A."/>
            <person name="Lutzoni F."/>
            <person name="Magnuson J."/>
            <person name="Mondo S."/>
            <person name="Nolan M."/>
            <person name="Ohm R."/>
            <person name="Pangilinan J."/>
            <person name="Park H.-J."/>
            <person name="Ramirez L."/>
            <person name="Alfaro M."/>
            <person name="Sun H."/>
            <person name="Tritt A."/>
            <person name="Yoshinaga Y."/>
            <person name="Zwiers L.-H."/>
            <person name="Turgeon B."/>
            <person name="Goodwin S."/>
            <person name="Spatafora J."/>
            <person name="Crous P."/>
            <person name="Grigoriev I."/>
        </authorList>
    </citation>
    <scope>NUCLEOTIDE SEQUENCE</scope>
    <source>
        <strain evidence="2">ATCC 16933</strain>
    </source>
</reference>
<accession>A0A6A6NMD1</accession>
<sequence>MLHVCALVPQYGSGTRREAAALDPSPPMVLPRTGQRPRVDRRMPRSVCLWYESNFCRRTAWAAASCKTHVTISTCSHLGGLQRTVGRRVQETLFYRRHKCLADSTRGRDMSTKSKAGGVRKGSPGMGCHLQGPRPVDVGALRLEFARSAICLQLVTPKLHIPSDL</sequence>
<dbReference type="AlphaFoldDB" id="A0A6A6NMD1"/>
<evidence type="ECO:0000313" key="2">
    <source>
        <dbReference type="EMBL" id="KAF2452403.1"/>
    </source>
</evidence>
<proteinExistence type="predicted"/>
<dbReference type="EMBL" id="MU001710">
    <property type="protein sequence ID" value="KAF2452403.1"/>
    <property type="molecule type" value="Genomic_DNA"/>
</dbReference>
<keyword evidence="3" id="KW-1185">Reference proteome</keyword>
<dbReference type="Proteomes" id="UP000799766">
    <property type="component" value="Unassembled WGS sequence"/>
</dbReference>